<dbReference type="AlphaFoldDB" id="A0A3P7LU16"/>
<keyword evidence="1" id="KW-0732">Signal</keyword>
<gene>
    <name evidence="2" type="ORF">DILT_LOCUS10988</name>
</gene>
<organism evidence="2 3">
    <name type="scientific">Dibothriocephalus latus</name>
    <name type="common">Fish tapeworm</name>
    <name type="synonym">Diphyllobothrium latum</name>
    <dbReference type="NCBI Taxonomy" id="60516"/>
    <lineage>
        <taxon>Eukaryota</taxon>
        <taxon>Metazoa</taxon>
        <taxon>Spiralia</taxon>
        <taxon>Lophotrochozoa</taxon>
        <taxon>Platyhelminthes</taxon>
        <taxon>Cestoda</taxon>
        <taxon>Eucestoda</taxon>
        <taxon>Diphyllobothriidea</taxon>
        <taxon>Diphyllobothriidae</taxon>
        <taxon>Dibothriocephalus</taxon>
    </lineage>
</organism>
<evidence type="ECO:0000256" key="1">
    <source>
        <dbReference type="SAM" id="SignalP"/>
    </source>
</evidence>
<dbReference type="OrthoDB" id="10427595at2759"/>
<evidence type="ECO:0000313" key="2">
    <source>
        <dbReference type="EMBL" id="VDN15157.1"/>
    </source>
</evidence>
<reference evidence="2 3" key="1">
    <citation type="submission" date="2018-11" db="EMBL/GenBank/DDBJ databases">
        <authorList>
            <consortium name="Pathogen Informatics"/>
        </authorList>
    </citation>
    <scope>NUCLEOTIDE SEQUENCE [LARGE SCALE GENOMIC DNA]</scope>
</reference>
<sequence>MPFWCARIGLCKALAWLVILLLAVGTSGDEVLESEYNRVSRKKVWDRLSSRVKDAAFVSRPSLLICMMLVVHAYTQFQLGVEVMTLLEVKHAYRSLLLERNVNIYGHVKSS</sequence>
<accession>A0A3P7LU16</accession>
<proteinExistence type="predicted"/>
<name>A0A3P7LU16_DIBLA</name>
<evidence type="ECO:0000313" key="3">
    <source>
        <dbReference type="Proteomes" id="UP000281553"/>
    </source>
</evidence>
<dbReference type="EMBL" id="UYRU01061607">
    <property type="protein sequence ID" value="VDN15157.1"/>
    <property type="molecule type" value="Genomic_DNA"/>
</dbReference>
<protein>
    <submittedName>
        <fullName evidence="2">Uncharacterized protein</fullName>
    </submittedName>
</protein>
<feature type="signal peptide" evidence="1">
    <location>
        <begin position="1"/>
        <end position="28"/>
    </location>
</feature>
<feature type="chain" id="PRO_5018115187" evidence="1">
    <location>
        <begin position="29"/>
        <end position="111"/>
    </location>
</feature>
<dbReference type="Proteomes" id="UP000281553">
    <property type="component" value="Unassembled WGS sequence"/>
</dbReference>
<keyword evidence="3" id="KW-1185">Reference proteome</keyword>